<dbReference type="FunFam" id="3.30.200.20:FF:000229">
    <property type="entry name" value="Serine/threonine-protein kinase Chk1"/>
    <property type="match status" value="1"/>
</dbReference>
<dbReference type="InterPro" id="IPR008271">
    <property type="entry name" value="Ser/Thr_kinase_AS"/>
</dbReference>
<dbReference type="InterPro" id="IPR017441">
    <property type="entry name" value="Protein_kinase_ATP_BS"/>
</dbReference>
<keyword evidence="22" id="KW-1185">Reference proteome</keyword>
<evidence type="ECO:0000256" key="15">
    <source>
        <dbReference type="ARBA" id="ARBA00023306"/>
    </source>
</evidence>
<dbReference type="PANTHER" id="PTHR11552">
    <property type="entry name" value="GLUCOSE-METHANOL-CHOLINE GMC OXIDOREDUCTASE"/>
    <property type="match status" value="1"/>
</dbReference>
<evidence type="ECO:0000256" key="6">
    <source>
        <dbReference type="ARBA" id="ARBA00022527"/>
    </source>
</evidence>
<dbReference type="PROSITE" id="PS00107">
    <property type="entry name" value="PROTEIN_KINASE_ATP"/>
    <property type="match status" value="1"/>
</dbReference>
<evidence type="ECO:0000256" key="3">
    <source>
        <dbReference type="ARBA" id="ARBA00010790"/>
    </source>
</evidence>
<proteinExistence type="inferred from homology"/>
<dbReference type="SUPFAM" id="SSF56112">
    <property type="entry name" value="Protein kinase-like (PK-like)"/>
    <property type="match status" value="1"/>
</dbReference>
<evidence type="ECO:0000256" key="18">
    <source>
        <dbReference type="PROSITE-ProRule" id="PRU10141"/>
    </source>
</evidence>
<keyword evidence="8" id="KW-0808">Transferase</keyword>
<evidence type="ECO:0000256" key="17">
    <source>
        <dbReference type="ARBA" id="ARBA00048679"/>
    </source>
</evidence>
<evidence type="ECO:0000256" key="12">
    <source>
        <dbReference type="ARBA" id="ARBA00022827"/>
    </source>
</evidence>
<feature type="domain" description="Protein kinase" evidence="20">
    <location>
        <begin position="8"/>
        <end position="264"/>
    </location>
</feature>
<keyword evidence="13 18" id="KW-0067">ATP-binding</keyword>
<dbReference type="EMBL" id="JAYRBN010000038">
    <property type="protein sequence ID" value="KAL2746040.1"/>
    <property type="molecule type" value="Genomic_DNA"/>
</dbReference>
<evidence type="ECO:0000256" key="13">
    <source>
        <dbReference type="ARBA" id="ARBA00022840"/>
    </source>
</evidence>
<dbReference type="Gene3D" id="3.30.410.40">
    <property type="match status" value="1"/>
</dbReference>
<dbReference type="GO" id="GO:0033314">
    <property type="term" value="P:mitotic DNA replication checkpoint signaling"/>
    <property type="evidence" value="ECO:0007669"/>
    <property type="project" value="UniProtKB-ARBA"/>
</dbReference>
<dbReference type="AlphaFoldDB" id="A0ABD2CLR2"/>
<evidence type="ECO:0000259" key="20">
    <source>
        <dbReference type="PROSITE" id="PS50011"/>
    </source>
</evidence>
<keyword evidence="14" id="KW-0539">Nucleus</keyword>
<dbReference type="SUPFAM" id="SSF54373">
    <property type="entry name" value="FAD-linked reductases, C-terminal domain"/>
    <property type="match status" value="1"/>
</dbReference>
<dbReference type="GO" id="GO:0005524">
    <property type="term" value="F:ATP binding"/>
    <property type="evidence" value="ECO:0007669"/>
    <property type="project" value="UniProtKB-UniRule"/>
</dbReference>
<dbReference type="InterPro" id="IPR007867">
    <property type="entry name" value="GMC_OxRtase_C"/>
</dbReference>
<dbReference type="Proteomes" id="UP001607303">
    <property type="component" value="Unassembled WGS sequence"/>
</dbReference>
<dbReference type="Pfam" id="PF00732">
    <property type="entry name" value="GMC_oxred_N"/>
    <property type="match status" value="1"/>
</dbReference>
<dbReference type="FunFam" id="1.10.510.10:FF:000301">
    <property type="entry name" value="Serine/threonine-protein kinase Chk1"/>
    <property type="match status" value="1"/>
</dbReference>
<dbReference type="InterPro" id="IPR000719">
    <property type="entry name" value="Prot_kinase_dom"/>
</dbReference>
<dbReference type="GO" id="GO:0006974">
    <property type="term" value="P:DNA damage response"/>
    <property type="evidence" value="ECO:0007669"/>
    <property type="project" value="UniProtKB-KW"/>
</dbReference>
<evidence type="ECO:0000256" key="2">
    <source>
        <dbReference type="ARBA" id="ARBA00004123"/>
    </source>
</evidence>
<gene>
    <name evidence="21" type="ORF">V1477_005697</name>
</gene>
<name>A0ABD2CLR2_VESMC</name>
<keyword evidence="12 19" id="KW-0274">FAD</keyword>
<dbReference type="PROSITE" id="PS50011">
    <property type="entry name" value="PROTEIN_KINASE_DOM"/>
    <property type="match status" value="1"/>
</dbReference>
<comment type="catalytic activity">
    <reaction evidence="16">
        <text>L-threonyl-[protein] + ATP = O-phospho-L-threonyl-[protein] + ADP + H(+)</text>
        <dbReference type="Rhea" id="RHEA:46608"/>
        <dbReference type="Rhea" id="RHEA-COMP:11060"/>
        <dbReference type="Rhea" id="RHEA-COMP:11605"/>
        <dbReference type="ChEBI" id="CHEBI:15378"/>
        <dbReference type="ChEBI" id="CHEBI:30013"/>
        <dbReference type="ChEBI" id="CHEBI:30616"/>
        <dbReference type="ChEBI" id="CHEBI:61977"/>
        <dbReference type="ChEBI" id="CHEBI:456216"/>
        <dbReference type="EC" id="2.7.11.1"/>
    </reaction>
</comment>
<evidence type="ECO:0000256" key="11">
    <source>
        <dbReference type="ARBA" id="ARBA00022777"/>
    </source>
</evidence>
<evidence type="ECO:0000256" key="8">
    <source>
        <dbReference type="ARBA" id="ARBA00022679"/>
    </source>
</evidence>
<comment type="similarity">
    <text evidence="4">Belongs to the protein kinase superfamily. CAMK Ser/Thr protein kinase family. NIM1 subfamily.</text>
</comment>
<dbReference type="Pfam" id="PF05199">
    <property type="entry name" value="GMC_oxred_C"/>
    <property type="match status" value="1"/>
</dbReference>
<evidence type="ECO:0000256" key="7">
    <source>
        <dbReference type="ARBA" id="ARBA00022630"/>
    </source>
</evidence>
<comment type="caution">
    <text evidence="21">The sequence shown here is derived from an EMBL/GenBank/DDBJ whole genome shotgun (WGS) entry which is preliminary data.</text>
</comment>
<organism evidence="21 22">
    <name type="scientific">Vespula maculifrons</name>
    <name type="common">Eastern yellow jacket</name>
    <name type="synonym">Wasp</name>
    <dbReference type="NCBI Taxonomy" id="7453"/>
    <lineage>
        <taxon>Eukaryota</taxon>
        <taxon>Metazoa</taxon>
        <taxon>Ecdysozoa</taxon>
        <taxon>Arthropoda</taxon>
        <taxon>Hexapoda</taxon>
        <taxon>Insecta</taxon>
        <taxon>Pterygota</taxon>
        <taxon>Neoptera</taxon>
        <taxon>Endopterygota</taxon>
        <taxon>Hymenoptera</taxon>
        <taxon>Apocrita</taxon>
        <taxon>Aculeata</taxon>
        <taxon>Vespoidea</taxon>
        <taxon>Vespidae</taxon>
        <taxon>Vespinae</taxon>
        <taxon>Vespula</taxon>
    </lineage>
</organism>
<evidence type="ECO:0000256" key="16">
    <source>
        <dbReference type="ARBA" id="ARBA00047899"/>
    </source>
</evidence>
<dbReference type="Gene3D" id="3.30.310.80">
    <property type="entry name" value="Kinase associated domain 1, KA1"/>
    <property type="match status" value="1"/>
</dbReference>
<dbReference type="InterPro" id="IPR012132">
    <property type="entry name" value="GMC_OxRdtase"/>
</dbReference>
<evidence type="ECO:0000256" key="1">
    <source>
        <dbReference type="ARBA" id="ARBA00001974"/>
    </source>
</evidence>
<evidence type="ECO:0000256" key="14">
    <source>
        <dbReference type="ARBA" id="ARBA00023242"/>
    </source>
</evidence>
<keyword evidence="11 21" id="KW-0418">Kinase</keyword>
<dbReference type="EC" id="2.7.11.1" evidence="5"/>
<evidence type="ECO:0000256" key="5">
    <source>
        <dbReference type="ARBA" id="ARBA00012513"/>
    </source>
</evidence>
<dbReference type="Pfam" id="PF00069">
    <property type="entry name" value="Pkinase"/>
    <property type="match status" value="1"/>
</dbReference>
<accession>A0ABD2CLR2</accession>
<dbReference type="InterPro" id="IPR000172">
    <property type="entry name" value="GMC_OxRdtase_N"/>
</dbReference>
<evidence type="ECO:0000313" key="22">
    <source>
        <dbReference type="Proteomes" id="UP001607303"/>
    </source>
</evidence>
<comment type="subcellular location">
    <subcellularLocation>
        <location evidence="2">Nucleus</location>
    </subcellularLocation>
</comment>
<dbReference type="SMART" id="SM00220">
    <property type="entry name" value="S_TKc"/>
    <property type="match status" value="1"/>
</dbReference>
<protein>
    <recommendedName>
        <fullName evidence="5">non-specific serine/threonine protein kinase</fullName>
        <ecNumber evidence="5">2.7.11.1</ecNumber>
    </recommendedName>
</protein>
<dbReference type="PROSITE" id="PS00623">
    <property type="entry name" value="GMC_OXRED_1"/>
    <property type="match status" value="1"/>
</dbReference>
<dbReference type="SUPFAM" id="SSF51905">
    <property type="entry name" value="FAD/NAD(P)-binding domain"/>
    <property type="match status" value="1"/>
</dbReference>
<keyword evidence="6" id="KW-0723">Serine/threonine-protein kinase</keyword>
<evidence type="ECO:0000313" key="21">
    <source>
        <dbReference type="EMBL" id="KAL2746040.1"/>
    </source>
</evidence>
<dbReference type="PANTHER" id="PTHR11552:SF147">
    <property type="entry name" value="CHOLINE DEHYDROGENASE, MITOCHONDRIAL"/>
    <property type="match status" value="1"/>
</dbReference>
<keyword evidence="9 18" id="KW-0547">Nucleotide-binding</keyword>
<comment type="catalytic activity">
    <reaction evidence="17">
        <text>L-seryl-[protein] + ATP = O-phospho-L-seryl-[protein] + ADP + H(+)</text>
        <dbReference type="Rhea" id="RHEA:17989"/>
        <dbReference type="Rhea" id="RHEA-COMP:9863"/>
        <dbReference type="Rhea" id="RHEA-COMP:11604"/>
        <dbReference type="ChEBI" id="CHEBI:15378"/>
        <dbReference type="ChEBI" id="CHEBI:29999"/>
        <dbReference type="ChEBI" id="CHEBI:30616"/>
        <dbReference type="ChEBI" id="CHEBI:83421"/>
        <dbReference type="ChEBI" id="CHEBI:456216"/>
        <dbReference type="EC" id="2.7.11.1"/>
    </reaction>
</comment>
<keyword evidence="15" id="KW-0131">Cell cycle</keyword>
<dbReference type="InterPro" id="IPR036188">
    <property type="entry name" value="FAD/NAD-bd_sf"/>
</dbReference>
<keyword evidence="7 19" id="KW-0285">Flavoprotein</keyword>
<reference evidence="21 22" key="1">
    <citation type="journal article" date="2024" name="Ann. Entomol. Soc. Am.">
        <title>Genomic analyses of the southern and eastern yellowjacket wasps (Hymenoptera: Vespidae) reveal evolutionary signatures of social life.</title>
        <authorList>
            <person name="Catto M.A."/>
            <person name="Caine P.B."/>
            <person name="Orr S.E."/>
            <person name="Hunt B.G."/>
            <person name="Goodisman M.A.D."/>
        </authorList>
    </citation>
    <scope>NUCLEOTIDE SEQUENCE [LARGE SCALE GENOMIC DNA]</scope>
    <source>
        <strain evidence="21">232</strain>
        <tissue evidence="21">Head and thorax</tissue>
    </source>
</reference>
<evidence type="ECO:0000256" key="4">
    <source>
        <dbReference type="ARBA" id="ARBA00010791"/>
    </source>
</evidence>
<dbReference type="GO" id="GO:0004674">
    <property type="term" value="F:protein serine/threonine kinase activity"/>
    <property type="evidence" value="ECO:0007669"/>
    <property type="project" value="UniProtKB-KW"/>
</dbReference>
<dbReference type="Gene3D" id="3.50.50.60">
    <property type="entry name" value="FAD/NAD(P)-binding domain"/>
    <property type="match status" value="1"/>
</dbReference>
<keyword evidence="10" id="KW-0227">DNA damage</keyword>
<feature type="binding site" evidence="18">
    <location>
        <position position="37"/>
    </location>
    <ligand>
        <name>ATP</name>
        <dbReference type="ChEBI" id="CHEBI:30616"/>
    </ligand>
</feature>
<comment type="cofactor">
    <cofactor evidence="1">
        <name>FAD</name>
        <dbReference type="ChEBI" id="CHEBI:57692"/>
    </cofactor>
</comment>
<dbReference type="PROSITE" id="PS00108">
    <property type="entry name" value="PROTEIN_KINASE_ST"/>
    <property type="match status" value="1"/>
</dbReference>
<dbReference type="GO" id="GO:0005634">
    <property type="term" value="C:nucleus"/>
    <property type="evidence" value="ECO:0007669"/>
    <property type="project" value="UniProtKB-SubCell"/>
</dbReference>
<comment type="similarity">
    <text evidence="3 19">Belongs to the GMC oxidoreductase family.</text>
</comment>
<dbReference type="InterPro" id="IPR011009">
    <property type="entry name" value="Kinase-like_dom_sf"/>
</dbReference>
<dbReference type="Gene3D" id="1.10.510.10">
    <property type="entry name" value="Transferase(Phosphotransferase) domain 1"/>
    <property type="match status" value="1"/>
</dbReference>
<evidence type="ECO:0000256" key="19">
    <source>
        <dbReference type="RuleBase" id="RU003968"/>
    </source>
</evidence>
<evidence type="ECO:0000256" key="10">
    <source>
        <dbReference type="ARBA" id="ARBA00022763"/>
    </source>
</evidence>
<sequence>MTEFVEGWILGHTLGEGAYGEVKLVINKATGEAVAMKMIDVQKHPDARQCVKKETTIHRMLSNPNIIQFFGKRSEPTMEYIFLEYASGGELYDRIEPDIGMPTYEAQRYFKQLINAVEYLHSRGVAHRDLKPENLLLDDNDNLKITDFGLATIYRVQGKERTLEKKCGTLPYVAPEVLVQAYYAEPADIWSCGIILVSLLCGELPWDQSLAECPEYMAWRNGKYMSLTPWKKLDNLELSLIKKILAHVPSTRYTIKEIKNHRWFLLQLQKDDLNSRYSVPARNCTQVDGENPSRSCLSQPDLVGEENVNIGNMRLDERSGFSFSQPAHIEDLLLCTQPMQCTAHASQQTPFQQLVRRMTRFFVTTDFEMTVKRLLNCLQYESYTYRINDFRVITISTVDKRNMPLVFKANVVEMDNKLLVDFRLSKGCGLEFKKKFGKKMLILKYLIFITSGTLLFLFRSYINLAYFWDVFGQLFSFNAFKSNYDYIVVGAGTSGAVIAARLAENGQSVLLVEAGGTAPPFLDIPLLSPLLQNSIYDWQYITVPQHNACKALKNNQCKWPMGKILGGTSRLNYMTYVRGHPQDYAKWFPDFNDYIIGKNDSVKIQESRWHTDLVNAILKGIVEIDGKISNINEALDTGFMKVQLFADNGKRWSTDNMLYGKYQHTLDIITHTRVDKVLINSKKATGIQFTKFGKTLNITANNGVIVSAGVIGSPKLLMLSGIGPEKHLKDMNIKVINDLPVGQNLMDHVLTGIDLVRLKTNLSFSMTNALNPMALLNYFFFGKGPWTSSGIEVLGTFHSTLQKNKSSKPDLQLMILPLGISTDYGIVLKKAMGISDEVYDKYFSPLENDNVITIAPVLLHPKSLGEVKLRSNDPSDELLIDPKYLSNKYDIDTLIDGIQYLKKLINTSAMKQLGASLYKKSFPGCEANEFDSLEYWECYIRYLSLTAYHPAGTCRMGDVVDTSFRVYNIRNLYVVDASVLPSLPSGNINAALIMMAKKAVDILKQIKNKQLHNFGHNNNNTSLLCYTFNICNRFCYP</sequence>
<evidence type="ECO:0000256" key="9">
    <source>
        <dbReference type="ARBA" id="ARBA00022741"/>
    </source>
</evidence>